<dbReference type="Pfam" id="PF08753">
    <property type="entry name" value="NikR_C"/>
    <property type="match status" value="1"/>
</dbReference>
<accession>A0AA41ZLC7</accession>
<dbReference type="Gene3D" id="3.30.70.1150">
    <property type="entry name" value="ACT-like. Chain A, domain 2"/>
    <property type="match status" value="1"/>
</dbReference>
<keyword evidence="3" id="KW-0533">Nickel</keyword>
<comment type="cofactor">
    <cofactor evidence="1">
        <name>Ni(2+)</name>
        <dbReference type="ChEBI" id="CHEBI:49786"/>
    </cofactor>
</comment>
<keyword evidence="7 8" id="KW-0804">Transcription</keyword>
<dbReference type="SUPFAM" id="SSF47598">
    <property type="entry name" value="Ribbon-helix-helix"/>
    <property type="match status" value="1"/>
</dbReference>
<keyword evidence="12" id="KW-1185">Reference proteome</keyword>
<dbReference type="InterPro" id="IPR013321">
    <property type="entry name" value="Arc_rbn_hlx_hlx"/>
</dbReference>
<protein>
    <recommendedName>
        <fullName evidence="8">Putative nickel-responsive regulator</fullName>
    </recommendedName>
</protein>
<dbReference type="AlphaFoldDB" id="A0AA41ZLC7"/>
<reference evidence="11" key="1">
    <citation type="submission" date="2022-11" db="EMBL/GenBank/DDBJ databases">
        <title>Larsenimonas rhizosphaerae sp. nov., isolated from a tidal mudflat.</title>
        <authorList>
            <person name="Lee S.D."/>
            <person name="Kim I.S."/>
        </authorList>
    </citation>
    <scope>NUCLEOTIDE SEQUENCE</scope>
    <source>
        <strain evidence="11">GH2-1</strain>
    </source>
</reference>
<keyword evidence="6 8" id="KW-0238">DNA-binding</keyword>
<dbReference type="NCBIfam" id="NF003381">
    <property type="entry name" value="PRK04460.1"/>
    <property type="match status" value="1"/>
</dbReference>
<comment type="caution">
    <text evidence="8">Lacks conserved residue(s) required for the propagation of feature annotation.</text>
</comment>
<comment type="similarity">
    <text evidence="2 8">Belongs to the transcriptional regulatory CopG/NikR family.</text>
</comment>
<comment type="caution">
    <text evidence="11">The sequence shown here is derived from an EMBL/GenBank/DDBJ whole genome shotgun (WGS) entry which is preliminary data.</text>
</comment>
<feature type="domain" description="Transcription factor NikR nickel binding C-terminal" evidence="10">
    <location>
        <begin position="55"/>
        <end position="129"/>
    </location>
</feature>
<evidence type="ECO:0000256" key="5">
    <source>
        <dbReference type="ARBA" id="ARBA00023015"/>
    </source>
</evidence>
<keyword evidence="4" id="KW-0479">Metal-binding</keyword>
<dbReference type="GO" id="GO:0003677">
    <property type="term" value="F:DNA binding"/>
    <property type="evidence" value="ECO:0007669"/>
    <property type="project" value="UniProtKB-KW"/>
</dbReference>
<gene>
    <name evidence="11" type="primary">nikR</name>
    <name evidence="11" type="ORF">OQ287_08180</name>
</gene>
<organism evidence="11 12">
    <name type="scientific">Larsenimonas rhizosphaerae</name>
    <dbReference type="NCBI Taxonomy" id="2944682"/>
    <lineage>
        <taxon>Bacteria</taxon>
        <taxon>Pseudomonadati</taxon>
        <taxon>Pseudomonadota</taxon>
        <taxon>Gammaproteobacteria</taxon>
        <taxon>Oceanospirillales</taxon>
        <taxon>Halomonadaceae</taxon>
        <taxon>Larsenimonas</taxon>
    </lineage>
</organism>
<dbReference type="GO" id="GO:0016151">
    <property type="term" value="F:nickel cation binding"/>
    <property type="evidence" value="ECO:0007669"/>
    <property type="project" value="UniProtKB-UniRule"/>
</dbReference>
<proteinExistence type="inferred from homology"/>
<dbReference type="InterPro" id="IPR010985">
    <property type="entry name" value="Ribbon_hlx_hlx"/>
</dbReference>
<dbReference type="GO" id="GO:0010045">
    <property type="term" value="P:response to nickel cation"/>
    <property type="evidence" value="ECO:0007669"/>
    <property type="project" value="InterPro"/>
</dbReference>
<evidence type="ECO:0000256" key="4">
    <source>
        <dbReference type="ARBA" id="ARBA00022723"/>
    </source>
</evidence>
<sequence length="157" mass="18154">MQRVTITLDDELLEAIDERVRSHNYQGRSEAMRDLLRTGLLDSRQQQPGTSRHCMATLSWVFDHGTRDLAQRLSHLFHVHHALIHTTLEVPLDHDHSLSVAVLKGESQRVHALTERVISERGVRHGRAFMVPIDPDIEEHLHGDQIEPHTHWRVRDS</sequence>
<evidence type="ECO:0000256" key="3">
    <source>
        <dbReference type="ARBA" id="ARBA00022596"/>
    </source>
</evidence>
<dbReference type="InterPro" id="IPR014864">
    <property type="entry name" value="TF_NikR_Ni-bd_C"/>
</dbReference>
<dbReference type="InterPro" id="IPR045865">
    <property type="entry name" value="ACT-like_dom_sf"/>
</dbReference>
<dbReference type="CDD" id="cd22231">
    <property type="entry name" value="RHH_NikR_HicB-like"/>
    <property type="match status" value="1"/>
</dbReference>
<dbReference type="PANTHER" id="PTHR34719:SF2">
    <property type="entry name" value="NICKEL-RESPONSIVE REGULATOR"/>
    <property type="match status" value="1"/>
</dbReference>
<dbReference type="EMBL" id="JAPIVE010000002">
    <property type="protein sequence ID" value="MCX2524216.1"/>
    <property type="molecule type" value="Genomic_DNA"/>
</dbReference>
<evidence type="ECO:0000313" key="11">
    <source>
        <dbReference type="EMBL" id="MCX2524216.1"/>
    </source>
</evidence>
<evidence type="ECO:0000256" key="2">
    <source>
        <dbReference type="ARBA" id="ARBA00008478"/>
    </source>
</evidence>
<dbReference type="InterPro" id="IPR050192">
    <property type="entry name" value="CopG/NikR_regulator"/>
</dbReference>
<dbReference type="SUPFAM" id="SSF55021">
    <property type="entry name" value="ACT-like"/>
    <property type="match status" value="1"/>
</dbReference>
<dbReference type="InterPro" id="IPR027271">
    <property type="entry name" value="Acetolactate_synth/TF_NikR_C"/>
</dbReference>
<evidence type="ECO:0000259" key="9">
    <source>
        <dbReference type="Pfam" id="PF01402"/>
    </source>
</evidence>
<evidence type="ECO:0000256" key="7">
    <source>
        <dbReference type="ARBA" id="ARBA00023163"/>
    </source>
</evidence>
<dbReference type="InterPro" id="IPR022988">
    <property type="entry name" value="Ni_resp_reg_NikR"/>
</dbReference>
<keyword evidence="5 8" id="KW-0805">Transcription regulation</keyword>
<dbReference type="GO" id="GO:0003700">
    <property type="term" value="F:DNA-binding transcription factor activity"/>
    <property type="evidence" value="ECO:0007669"/>
    <property type="project" value="UniProtKB-UniRule"/>
</dbReference>
<evidence type="ECO:0000256" key="6">
    <source>
        <dbReference type="ARBA" id="ARBA00023125"/>
    </source>
</evidence>
<evidence type="ECO:0000256" key="1">
    <source>
        <dbReference type="ARBA" id="ARBA00001967"/>
    </source>
</evidence>
<evidence type="ECO:0000313" key="12">
    <source>
        <dbReference type="Proteomes" id="UP001165678"/>
    </source>
</evidence>
<dbReference type="RefSeq" id="WP_250935148.1">
    <property type="nucleotide sequence ID" value="NZ_JAMLJK010000001.1"/>
</dbReference>
<dbReference type="InterPro" id="IPR002145">
    <property type="entry name" value="CopG"/>
</dbReference>
<dbReference type="Gene3D" id="1.10.1220.10">
    <property type="entry name" value="Met repressor-like"/>
    <property type="match status" value="1"/>
</dbReference>
<dbReference type="PANTHER" id="PTHR34719">
    <property type="entry name" value="NICKEL-RESPONSIVE REGULATOR"/>
    <property type="match status" value="1"/>
</dbReference>
<dbReference type="NCBIfam" id="NF002815">
    <property type="entry name" value="PRK02967.1"/>
    <property type="match status" value="1"/>
</dbReference>
<name>A0AA41ZLC7_9GAMM</name>
<feature type="domain" description="Ribbon-helix-helix protein CopG" evidence="9">
    <location>
        <begin position="3"/>
        <end position="40"/>
    </location>
</feature>
<evidence type="ECO:0000256" key="8">
    <source>
        <dbReference type="HAMAP-Rule" id="MF_00476"/>
    </source>
</evidence>
<dbReference type="Proteomes" id="UP001165678">
    <property type="component" value="Unassembled WGS sequence"/>
</dbReference>
<dbReference type="HAMAP" id="MF_00476">
    <property type="entry name" value="NikR"/>
    <property type="match status" value="1"/>
</dbReference>
<comment type="function">
    <text evidence="8">Transcriptional regulator.</text>
</comment>
<dbReference type="Pfam" id="PF01402">
    <property type="entry name" value="RHH_1"/>
    <property type="match status" value="1"/>
</dbReference>
<evidence type="ECO:0000259" key="10">
    <source>
        <dbReference type="Pfam" id="PF08753"/>
    </source>
</evidence>